<keyword evidence="2" id="KW-1185">Reference proteome</keyword>
<accession>A0A3M7QA30</accession>
<protein>
    <submittedName>
        <fullName evidence="1">Uncharacterized protein</fullName>
    </submittedName>
</protein>
<comment type="caution">
    <text evidence="1">The sequence shown here is derived from an EMBL/GenBank/DDBJ whole genome shotgun (WGS) entry which is preliminary data.</text>
</comment>
<evidence type="ECO:0000313" key="1">
    <source>
        <dbReference type="EMBL" id="RNA08099.1"/>
    </source>
</evidence>
<gene>
    <name evidence="1" type="ORF">BpHYR1_024901</name>
</gene>
<proteinExistence type="predicted"/>
<evidence type="ECO:0000313" key="2">
    <source>
        <dbReference type="Proteomes" id="UP000276133"/>
    </source>
</evidence>
<sequence length="69" mass="7948">MGFRLGGQTIKNNLIFNLYRQVAVIGEVRCTHINKCFCQLTKYNLGCSTRNMSKNVEIMKFERAAFVDI</sequence>
<organism evidence="1 2">
    <name type="scientific">Brachionus plicatilis</name>
    <name type="common">Marine rotifer</name>
    <name type="synonym">Brachionus muelleri</name>
    <dbReference type="NCBI Taxonomy" id="10195"/>
    <lineage>
        <taxon>Eukaryota</taxon>
        <taxon>Metazoa</taxon>
        <taxon>Spiralia</taxon>
        <taxon>Gnathifera</taxon>
        <taxon>Rotifera</taxon>
        <taxon>Eurotatoria</taxon>
        <taxon>Monogononta</taxon>
        <taxon>Pseudotrocha</taxon>
        <taxon>Ploima</taxon>
        <taxon>Brachionidae</taxon>
        <taxon>Brachionus</taxon>
    </lineage>
</organism>
<dbReference type="Proteomes" id="UP000276133">
    <property type="component" value="Unassembled WGS sequence"/>
</dbReference>
<dbReference type="EMBL" id="REGN01006857">
    <property type="protein sequence ID" value="RNA08099.1"/>
    <property type="molecule type" value="Genomic_DNA"/>
</dbReference>
<name>A0A3M7QA30_BRAPC</name>
<dbReference type="AlphaFoldDB" id="A0A3M7QA30"/>
<reference evidence="1 2" key="1">
    <citation type="journal article" date="2018" name="Sci. Rep.">
        <title>Genomic signatures of local adaptation to the degree of environmental predictability in rotifers.</title>
        <authorList>
            <person name="Franch-Gras L."/>
            <person name="Hahn C."/>
            <person name="Garcia-Roger E.M."/>
            <person name="Carmona M.J."/>
            <person name="Serra M."/>
            <person name="Gomez A."/>
        </authorList>
    </citation>
    <scope>NUCLEOTIDE SEQUENCE [LARGE SCALE GENOMIC DNA]</scope>
    <source>
        <strain evidence="1">HYR1</strain>
    </source>
</reference>